<comment type="caution">
    <text evidence="2">The sequence shown here is derived from an EMBL/GenBank/DDBJ whole genome shotgun (WGS) entry which is preliminary data.</text>
</comment>
<dbReference type="SUPFAM" id="SSF81901">
    <property type="entry name" value="HCP-like"/>
    <property type="match status" value="1"/>
</dbReference>
<dbReference type="AlphaFoldDB" id="A0A2V4ULC7"/>
<dbReference type="EMBL" id="QJSU01000001">
    <property type="protein sequence ID" value="PYE40977.1"/>
    <property type="molecule type" value="Genomic_DNA"/>
</dbReference>
<evidence type="ECO:0000313" key="3">
    <source>
        <dbReference type="Proteomes" id="UP000247746"/>
    </source>
</evidence>
<organism evidence="2 3">
    <name type="scientific">Psychrobacter fozii</name>
    <dbReference type="NCBI Taxonomy" id="198480"/>
    <lineage>
        <taxon>Bacteria</taxon>
        <taxon>Pseudomonadati</taxon>
        <taxon>Pseudomonadota</taxon>
        <taxon>Gammaproteobacteria</taxon>
        <taxon>Moraxellales</taxon>
        <taxon>Moraxellaceae</taxon>
        <taxon>Psychrobacter</taxon>
    </lineage>
</organism>
<dbReference type="PANTHER" id="PTHR11102">
    <property type="entry name" value="SEL-1-LIKE PROTEIN"/>
    <property type="match status" value="1"/>
</dbReference>
<gene>
    <name evidence="2" type="ORF">DFP82_101293</name>
</gene>
<evidence type="ECO:0000256" key="1">
    <source>
        <dbReference type="SAM" id="Phobius"/>
    </source>
</evidence>
<keyword evidence="1" id="KW-0472">Membrane</keyword>
<dbReference type="SMART" id="SM00671">
    <property type="entry name" value="SEL1"/>
    <property type="match status" value="4"/>
</dbReference>
<dbReference type="InterPro" id="IPR011990">
    <property type="entry name" value="TPR-like_helical_dom_sf"/>
</dbReference>
<dbReference type="Gene3D" id="1.25.40.10">
    <property type="entry name" value="Tetratricopeptide repeat domain"/>
    <property type="match status" value="2"/>
</dbReference>
<dbReference type="InterPro" id="IPR050767">
    <property type="entry name" value="Sel1_AlgK"/>
</dbReference>
<feature type="transmembrane region" description="Helical" evidence="1">
    <location>
        <begin position="6"/>
        <end position="31"/>
    </location>
</feature>
<proteinExistence type="predicted"/>
<dbReference type="Proteomes" id="UP000247746">
    <property type="component" value="Unassembled WGS sequence"/>
</dbReference>
<feature type="transmembrane region" description="Helical" evidence="1">
    <location>
        <begin position="78"/>
        <end position="96"/>
    </location>
</feature>
<reference evidence="2 3" key="1">
    <citation type="submission" date="2018-06" db="EMBL/GenBank/DDBJ databases">
        <title>Genomic Encyclopedia of Type Strains, Phase III (KMG-III): the genomes of soil and plant-associated and newly described type strains.</title>
        <authorList>
            <person name="Whitman W."/>
        </authorList>
    </citation>
    <scope>NUCLEOTIDE SEQUENCE [LARGE SCALE GENOMIC DNA]</scope>
    <source>
        <strain evidence="2 3">CECT 5889</strain>
    </source>
</reference>
<feature type="transmembrane region" description="Helical" evidence="1">
    <location>
        <begin position="43"/>
        <end position="62"/>
    </location>
</feature>
<protein>
    <submittedName>
        <fullName evidence="2">Sel1 repeat-containing protein</fullName>
    </submittedName>
</protein>
<name>A0A2V4ULC7_9GAMM</name>
<dbReference type="RefSeq" id="WP_220034706.1">
    <property type="nucleotide sequence ID" value="NZ_QJSU01000001.1"/>
</dbReference>
<keyword evidence="3" id="KW-1185">Reference proteome</keyword>
<dbReference type="InterPro" id="IPR006597">
    <property type="entry name" value="Sel1-like"/>
</dbReference>
<accession>A0A2V4ULC7</accession>
<sequence length="281" mass="31695">MFTDDFMATISIFILGVVAFLLFAAMLWYFFKTIGVIWRYNSLLAVTAVLFSPIVQVVFYFMPKDEFDKHEVELFKKYFLSIGLVSLLGVFAAVVIPDISSQKNFSVYEIENLDFDEVESLANQGNSSAQAHLGSMYDIGEDVPKDYNKAAYWYEKAAEQEEAIAQIGLAMKYSSGEGVRQDSTKAAELFEKAAEQGFSDAQHNIGVMYSEGVGVRQNYNTAFKWHEKAANQGLDESMLSLAWMYYKGEGVRQDNAQAKEWYGKACDNGNQMGCDNYRSKN</sequence>
<keyword evidence="1" id="KW-0812">Transmembrane</keyword>
<keyword evidence="1" id="KW-1133">Transmembrane helix</keyword>
<dbReference type="Pfam" id="PF08238">
    <property type="entry name" value="Sel1"/>
    <property type="match status" value="4"/>
</dbReference>
<dbReference type="PANTHER" id="PTHR11102:SF160">
    <property type="entry name" value="ERAD-ASSOCIATED E3 UBIQUITIN-PROTEIN LIGASE COMPONENT HRD3"/>
    <property type="match status" value="1"/>
</dbReference>
<evidence type="ECO:0000313" key="2">
    <source>
        <dbReference type="EMBL" id="PYE40977.1"/>
    </source>
</evidence>